<name>A0A9X4L112_9BACL</name>
<gene>
    <name evidence="1" type="ORF">OMP40_38895</name>
</gene>
<proteinExistence type="predicted"/>
<organism evidence="1 2">
    <name type="scientific">Cohnella rhizosphaerae</name>
    <dbReference type="NCBI Taxonomy" id="1457232"/>
    <lineage>
        <taxon>Bacteria</taxon>
        <taxon>Bacillati</taxon>
        <taxon>Bacillota</taxon>
        <taxon>Bacilli</taxon>
        <taxon>Bacillales</taxon>
        <taxon>Paenibacillaceae</taxon>
        <taxon>Cohnella</taxon>
    </lineage>
</organism>
<reference evidence="1" key="1">
    <citation type="submission" date="2022-10" db="EMBL/GenBank/DDBJ databases">
        <title>Comparative genomic analysis of Cohnella hashimotonis sp. nov., isolated from the International Space Station.</title>
        <authorList>
            <person name="Simpson A."/>
            <person name="Venkateswaran K."/>
        </authorList>
    </citation>
    <scope>NUCLEOTIDE SEQUENCE</scope>
    <source>
        <strain evidence="1">DSM 28161</strain>
    </source>
</reference>
<evidence type="ECO:0000313" key="2">
    <source>
        <dbReference type="Proteomes" id="UP001153404"/>
    </source>
</evidence>
<dbReference type="Proteomes" id="UP001153404">
    <property type="component" value="Unassembled WGS sequence"/>
</dbReference>
<keyword evidence="2" id="KW-1185">Reference proteome</keyword>
<protein>
    <submittedName>
        <fullName evidence="1">Uncharacterized protein</fullName>
    </submittedName>
</protein>
<dbReference type="AlphaFoldDB" id="A0A9X4L112"/>
<dbReference type="EMBL" id="JAPDIA010000009">
    <property type="protein sequence ID" value="MDG0814592.1"/>
    <property type="molecule type" value="Genomic_DNA"/>
</dbReference>
<sequence length="130" mass="14416">MLQLEYWEGCEAVKGKLAGSGISFSDYRILRQPGRLPTVVWHSLDDQTLIFDNQGSTGGIERALDHTPSPTADVTDWSDGRVIEYKVTVREGTGIGVFFGRTAFLSIFKFQAQPPGVGRRQKRLGTAQRT</sequence>
<evidence type="ECO:0000313" key="1">
    <source>
        <dbReference type="EMBL" id="MDG0814592.1"/>
    </source>
</evidence>
<accession>A0A9X4L112</accession>
<comment type="caution">
    <text evidence="1">The sequence shown here is derived from an EMBL/GenBank/DDBJ whole genome shotgun (WGS) entry which is preliminary data.</text>
</comment>
<dbReference type="RefSeq" id="WP_277539561.1">
    <property type="nucleotide sequence ID" value="NZ_JAPDIA010000009.1"/>
</dbReference>